<evidence type="ECO:0000256" key="2">
    <source>
        <dbReference type="SAM" id="SignalP"/>
    </source>
</evidence>
<dbReference type="InterPro" id="IPR001506">
    <property type="entry name" value="Peptidase_M12A"/>
</dbReference>
<evidence type="ECO:0000313" key="5">
    <source>
        <dbReference type="Proteomes" id="UP001331761"/>
    </source>
</evidence>
<dbReference type="InterPro" id="IPR024079">
    <property type="entry name" value="MetalloPept_cat_dom_sf"/>
</dbReference>
<organism evidence="4 5">
    <name type="scientific">Trichostrongylus colubriformis</name>
    <name type="common">Black scour worm</name>
    <dbReference type="NCBI Taxonomy" id="6319"/>
    <lineage>
        <taxon>Eukaryota</taxon>
        <taxon>Metazoa</taxon>
        <taxon>Ecdysozoa</taxon>
        <taxon>Nematoda</taxon>
        <taxon>Chromadorea</taxon>
        <taxon>Rhabditida</taxon>
        <taxon>Rhabditina</taxon>
        <taxon>Rhabditomorpha</taxon>
        <taxon>Strongyloidea</taxon>
        <taxon>Trichostrongylidae</taxon>
        <taxon>Trichostrongylus</taxon>
    </lineage>
</organism>
<dbReference type="AlphaFoldDB" id="A0AAN8G148"/>
<evidence type="ECO:0000259" key="3">
    <source>
        <dbReference type="PROSITE" id="PS51864"/>
    </source>
</evidence>
<dbReference type="Pfam" id="PF01400">
    <property type="entry name" value="Astacin"/>
    <property type="match status" value="1"/>
</dbReference>
<dbReference type="Proteomes" id="UP001331761">
    <property type="component" value="Unassembled WGS sequence"/>
</dbReference>
<dbReference type="PROSITE" id="PS51864">
    <property type="entry name" value="ASTACIN"/>
    <property type="match status" value="1"/>
</dbReference>
<dbReference type="PANTHER" id="PTHR10127:SF880">
    <property type="entry name" value="ZINC METALLOPROTEINASE NAS-5"/>
    <property type="match status" value="1"/>
</dbReference>
<evidence type="ECO:0000313" key="4">
    <source>
        <dbReference type="EMBL" id="KAK5986469.1"/>
    </source>
</evidence>
<dbReference type="SUPFAM" id="SSF55486">
    <property type="entry name" value="Metalloproteases ('zincins'), catalytic domain"/>
    <property type="match status" value="1"/>
</dbReference>
<dbReference type="Gene3D" id="3.40.390.10">
    <property type="entry name" value="Collagenase (Catalytic Domain)"/>
    <property type="match status" value="1"/>
</dbReference>
<sequence length="162" mass="18788">MSLTVFSMLLVIYAVVQVIWARAKPVDIFRGAGKSDILQLRNPKKNDTRVYNALYNFSRLKWIATDNDGNIVIPYTITGSYKYYDQFTKVQPFEATTYNVPYDYESVMHYKKDAFALPNKISMETKDPDYQDVIGNQHDASPTDYFKICEIYRCQTCMGILL</sequence>
<keyword evidence="2" id="KW-0732">Signal</keyword>
<dbReference type="PANTHER" id="PTHR10127">
    <property type="entry name" value="DISCOIDIN, CUB, EGF, LAMININ , AND ZINC METALLOPROTEASE DOMAIN CONTAINING"/>
    <property type="match status" value="1"/>
</dbReference>
<gene>
    <name evidence="4" type="ORF">GCK32_004348</name>
</gene>
<dbReference type="GO" id="GO:0004222">
    <property type="term" value="F:metalloendopeptidase activity"/>
    <property type="evidence" value="ECO:0007669"/>
    <property type="project" value="InterPro"/>
</dbReference>
<reference evidence="4 5" key="1">
    <citation type="submission" date="2019-10" db="EMBL/GenBank/DDBJ databases">
        <title>Assembly and Annotation for the nematode Trichostrongylus colubriformis.</title>
        <authorList>
            <person name="Martin J."/>
        </authorList>
    </citation>
    <scope>NUCLEOTIDE SEQUENCE [LARGE SCALE GENOMIC DNA]</scope>
    <source>
        <strain evidence="4">G859</strain>
        <tissue evidence="4">Whole worm</tissue>
    </source>
</reference>
<name>A0AAN8G148_TRICO</name>
<feature type="signal peptide" evidence="2">
    <location>
        <begin position="1"/>
        <end position="23"/>
    </location>
</feature>
<dbReference type="GO" id="GO:0006508">
    <property type="term" value="P:proteolysis"/>
    <property type="evidence" value="ECO:0007669"/>
    <property type="project" value="InterPro"/>
</dbReference>
<dbReference type="EMBL" id="WIXE01000575">
    <property type="protein sequence ID" value="KAK5986469.1"/>
    <property type="molecule type" value="Genomic_DNA"/>
</dbReference>
<proteinExistence type="predicted"/>
<feature type="chain" id="PRO_5042905292" description="Peptidase M12A domain-containing protein" evidence="2">
    <location>
        <begin position="24"/>
        <end position="162"/>
    </location>
</feature>
<evidence type="ECO:0000256" key="1">
    <source>
        <dbReference type="PROSITE-ProRule" id="PRU01211"/>
    </source>
</evidence>
<feature type="domain" description="Peptidase M12A" evidence="3">
    <location>
        <begin position="83"/>
        <end position="155"/>
    </location>
</feature>
<accession>A0AAN8G148</accession>
<keyword evidence="5" id="KW-1185">Reference proteome</keyword>
<protein>
    <recommendedName>
        <fullName evidence="3">Peptidase M12A domain-containing protein</fullName>
    </recommendedName>
</protein>
<comment type="caution">
    <text evidence="1">Lacks conserved residue(s) required for the propagation of feature annotation.</text>
</comment>
<comment type="caution">
    <text evidence="4">The sequence shown here is derived from an EMBL/GenBank/DDBJ whole genome shotgun (WGS) entry which is preliminary data.</text>
</comment>